<accession>A0A915ITW9</accession>
<keyword evidence="1" id="KW-1185">Reference proteome</keyword>
<dbReference type="Proteomes" id="UP000887565">
    <property type="component" value="Unplaced"/>
</dbReference>
<protein>
    <submittedName>
        <fullName evidence="2">Uncharacterized protein</fullName>
    </submittedName>
</protein>
<dbReference type="WBParaSite" id="nRc.2.0.1.t17296-RA">
    <property type="protein sequence ID" value="nRc.2.0.1.t17296-RA"/>
    <property type="gene ID" value="nRc.2.0.1.g17296"/>
</dbReference>
<name>A0A915ITW9_ROMCU</name>
<sequence length="72" mass="7935">MTASFKFLTSNKLFNTVSSFDSTPQKTQAEKADTPLVVTELLSKNPNIAVSGQHRLAFFPSCLKLMEQNVSV</sequence>
<evidence type="ECO:0000313" key="2">
    <source>
        <dbReference type="WBParaSite" id="nRc.2.0.1.t17296-RA"/>
    </source>
</evidence>
<organism evidence="1 2">
    <name type="scientific">Romanomermis culicivorax</name>
    <name type="common">Nematode worm</name>
    <dbReference type="NCBI Taxonomy" id="13658"/>
    <lineage>
        <taxon>Eukaryota</taxon>
        <taxon>Metazoa</taxon>
        <taxon>Ecdysozoa</taxon>
        <taxon>Nematoda</taxon>
        <taxon>Enoplea</taxon>
        <taxon>Dorylaimia</taxon>
        <taxon>Mermithida</taxon>
        <taxon>Mermithoidea</taxon>
        <taxon>Mermithidae</taxon>
        <taxon>Romanomermis</taxon>
    </lineage>
</organism>
<dbReference type="AlphaFoldDB" id="A0A915ITW9"/>
<evidence type="ECO:0000313" key="1">
    <source>
        <dbReference type="Proteomes" id="UP000887565"/>
    </source>
</evidence>
<proteinExistence type="predicted"/>
<reference evidence="2" key="1">
    <citation type="submission" date="2022-11" db="UniProtKB">
        <authorList>
            <consortium name="WormBaseParasite"/>
        </authorList>
    </citation>
    <scope>IDENTIFICATION</scope>
</reference>